<reference evidence="12" key="1">
    <citation type="journal article" date="2019" name="Int. J. Syst. Evol. Microbiol.">
        <title>The Global Catalogue of Microorganisms (GCM) 10K type strain sequencing project: providing services to taxonomists for standard genome sequencing and annotation.</title>
        <authorList>
            <consortium name="The Broad Institute Genomics Platform"/>
            <consortium name="The Broad Institute Genome Sequencing Center for Infectious Disease"/>
            <person name="Wu L."/>
            <person name="Ma J."/>
        </authorList>
    </citation>
    <scope>NUCLEOTIDE SEQUENCE [LARGE SCALE GENOMIC DNA]</scope>
    <source>
        <strain evidence="12">JCM 6921</strain>
    </source>
</reference>
<feature type="transmembrane region" description="Helical" evidence="9">
    <location>
        <begin position="464"/>
        <end position="486"/>
    </location>
</feature>
<comment type="subcellular location">
    <subcellularLocation>
        <location evidence="1">Cell membrane</location>
        <topology evidence="1">Multi-pass membrane protein</topology>
    </subcellularLocation>
</comment>
<dbReference type="PANTHER" id="PTHR42718">
    <property type="entry name" value="MAJOR FACILITATOR SUPERFAMILY MULTIDRUG TRANSPORTER MFSC"/>
    <property type="match status" value="1"/>
</dbReference>
<feature type="region of interest" description="Disordered" evidence="8">
    <location>
        <begin position="1"/>
        <end position="33"/>
    </location>
</feature>
<evidence type="ECO:0000313" key="12">
    <source>
        <dbReference type="Proteomes" id="UP001500058"/>
    </source>
</evidence>
<feature type="transmembrane region" description="Helical" evidence="9">
    <location>
        <begin position="227"/>
        <end position="248"/>
    </location>
</feature>
<dbReference type="InterPro" id="IPR036259">
    <property type="entry name" value="MFS_trans_sf"/>
</dbReference>
<feature type="transmembrane region" description="Helical" evidence="9">
    <location>
        <begin position="362"/>
        <end position="379"/>
    </location>
</feature>
<feature type="transmembrane region" description="Helical" evidence="9">
    <location>
        <begin position="329"/>
        <end position="350"/>
    </location>
</feature>
<feature type="transmembrane region" description="Helical" evidence="9">
    <location>
        <begin position="195"/>
        <end position="215"/>
    </location>
</feature>
<evidence type="ECO:0000256" key="4">
    <source>
        <dbReference type="ARBA" id="ARBA00022692"/>
    </source>
</evidence>
<dbReference type="InterPro" id="IPR020846">
    <property type="entry name" value="MFS_dom"/>
</dbReference>
<dbReference type="CDD" id="cd17321">
    <property type="entry name" value="MFS_MMR_MDR_like"/>
    <property type="match status" value="1"/>
</dbReference>
<dbReference type="PRINTS" id="PR01036">
    <property type="entry name" value="TCRTETB"/>
</dbReference>
<dbReference type="PANTHER" id="PTHR42718:SF46">
    <property type="entry name" value="BLR6921 PROTEIN"/>
    <property type="match status" value="1"/>
</dbReference>
<evidence type="ECO:0000256" key="7">
    <source>
        <dbReference type="ARBA" id="ARBA00023251"/>
    </source>
</evidence>
<keyword evidence="12" id="KW-1185">Reference proteome</keyword>
<feature type="transmembrane region" description="Helical" evidence="9">
    <location>
        <begin position="108"/>
        <end position="127"/>
    </location>
</feature>
<dbReference type="Pfam" id="PF07690">
    <property type="entry name" value="MFS_1"/>
    <property type="match status" value="1"/>
</dbReference>
<gene>
    <name evidence="11" type="ORF">GCM10010420_04330</name>
</gene>
<feature type="transmembrane region" description="Helical" evidence="9">
    <location>
        <begin position="76"/>
        <end position="96"/>
    </location>
</feature>
<keyword evidence="7" id="KW-0046">Antibiotic resistance</keyword>
<name>A0ABP5UTA6_9ACTN</name>
<keyword evidence="4 9" id="KW-0812">Transmembrane</keyword>
<keyword evidence="3" id="KW-1003">Cell membrane</keyword>
<feature type="domain" description="Major facilitator superfamily (MFS) profile" evidence="10">
    <location>
        <begin position="42"/>
        <end position="490"/>
    </location>
</feature>
<keyword evidence="6 9" id="KW-0472">Membrane</keyword>
<feature type="transmembrane region" description="Helical" evidence="9">
    <location>
        <begin position="39"/>
        <end position="64"/>
    </location>
</feature>
<accession>A0ABP5UTA6</accession>
<evidence type="ECO:0000256" key="5">
    <source>
        <dbReference type="ARBA" id="ARBA00022989"/>
    </source>
</evidence>
<evidence type="ECO:0000256" key="9">
    <source>
        <dbReference type="SAM" id="Phobius"/>
    </source>
</evidence>
<keyword evidence="2" id="KW-0813">Transport</keyword>
<feature type="transmembrane region" description="Helical" evidence="9">
    <location>
        <begin position="298"/>
        <end position="317"/>
    </location>
</feature>
<organism evidence="11 12">
    <name type="scientific">Streptomyces glaucosporus</name>
    <dbReference type="NCBI Taxonomy" id="284044"/>
    <lineage>
        <taxon>Bacteria</taxon>
        <taxon>Bacillati</taxon>
        <taxon>Actinomycetota</taxon>
        <taxon>Actinomycetes</taxon>
        <taxon>Kitasatosporales</taxon>
        <taxon>Streptomycetaceae</taxon>
        <taxon>Streptomyces</taxon>
    </lineage>
</organism>
<sequence>MRRRLSSMGGMAERPADADTHETDRTEPGKGAGDRPGTLWVVVLAACAGQFLVVLDVSVVNVALPSIRTGLGMGEAGLQWVVNTYTLTFAGFMLLGGRAGDVFGRKRVFLAGLGLFTAASLAGGLAQEPWQLLAARAVQGVGAAVLAPSTLTLLTTSVPEGPARARAIGTWTAVGAGGGAAGGFVGGVLTDALSWRWVLLVNVPVGVLVLAAVALRLRGDRGKGGGGMDVPGAVLVTGGLGAVAYGIVQTETAGWADAATLLPLLGGLALLGVFVAVEARVGAPLMPLRLFRLPSVSAANAAMFVCGAALVSSWYFMSLYMQNVLLFTPLQAGLGFLPHSLSVVAGSKLAPRLMHWAGARNTALTGVALAACGFLWYSLVMDADGGYAGTVLGPGVTTMLGTGLLATPLASLATTGAPYRDAGVVSALVNTSRTMGGSLGLAVLSTVAASRITGDAPSALAPGYALAFRTGSAVLACSLLLILFTLPGEDRRTARKG</sequence>
<feature type="transmembrane region" description="Helical" evidence="9">
    <location>
        <begin position="254"/>
        <end position="277"/>
    </location>
</feature>
<evidence type="ECO:0000256" key="6">
    <source>
        <dbReference type="ARBA" id="ARBA00023136"/>
    </source>
</evidence>
<comment type="caution">
    <text evidence="11">The sequence shown here is derived from an EMBL/GenBank/DDBJ whole genome shotgun (WGS) entry which is preliminary data.</text>
</comment>
<dbReference type="InterPro" id="IPR011701">
    <property type="entry name" value="MFS"/>
</dbReference>
<dbReference type="PROSITE" id="PS50850">
    <property type="entry name" value="MFS"/>
    <property type="match status" value="1"/>
</dbReference>
<feature type="transmembrane region" description="Helical" evidence="9">
    <location>
        <begin position="168"/>
        <end position="189"/>
    </location>
</feature>
<dbReference type="Proteomes" id="UP001500058">
    <property type="component" value="Unassembled WGS sequence"/>
</dbReference>
<protein>
    <submittedName>
        <fullName evidence="11">MFS transporter</fullName>
    </submittedName>
</protein>
<dbReference type="Gene3D" id="1.20.1250.20">
    <property type="entry name" value="MFS general substrate transporter like domains"/>
    <property type="match status" value="1"/>
</dbReference>
<proteinExistence type="predicted"/>
<evidence type="ECO:0000256" key="3">
    <source>
        <dbReference type="ARBA" id="ARBA00022475"/>
    </source>
</evidence>
<feature type="transmembrane region" description="Helical" evidence="9">
    <location>
        <begin position="391"/>
        <end position="413"/>
    </location>
</feature>
<dbReference type="SUPFAM" id="SSF103473">
    <property type="entry name" value="MFS general substrate transporter"/>
    <property type="match status" value="1"/>
</dbReference>
<dbReference type="EMBL" id="BAAATJ010000002">
    <property type="protein sequence ID" value="GAA2385096.1"/>
    <property type="molecule type" value="Genomic_DNA"/>
</dbReference>
<keyword evidence="5 9" id="KW-1133">Transmembrane helix</keyword>
<evidence type="ECO:0000313" key="11">
    <source>
        <dbReference type="EMBL" id="GAA2385096.1"/>
    </source>
</evidence>
<evidence type="ECO:0000259" key="10">
    <source>
        <dbReference type="PROSITE" id="PS50850"/>
    </source>
</evidence>
<evidence type="ECO:0000256" key="8">
    <source>
        <dbReference type="SAM" id="MobiDB-lite"/>
    </source>
</evidence>
<evidence type="ECO:0000256" key="2">
    <source>
        <dbReference type="ARBA" id="ARBA00022448"/>
    </source>
</evidence>
<evidence type="ECO:0000256" key="1">
    <source>
        <dbReference type="ARBA" id="ARBA00004651"/>
    </source>
</evidence>
<feature type="compositionally biased region" description="Basic and acidic residues" evidence="8">
    <location>
        <begin position="14"/>
        <end position="28"/>
    </location>
</feature>
<dbReference type="Gene3D" id="1.20.1720.10">
    <property type="entry name" value="Multidrug resistance protein D"/>
    <property type="match status" value="1"/>
</dbReference>